<dbReference type="InterPro" id="IPR001837">
    <property type="entry name" value="Adenylate_cyclase-assoc_CAP"/>
</dbReference>
<dbReference type="InterPro" id="IPR017901">
    <property type="entry name" value="C-CAP_CF_C-like"/>
</dbReference>
<dbReference type="InterPro" id="IPR006599">
    <property type="entry name" value="CARP_motif"/>
</dbReference>
<dbReference type="InterPro" id="IPR013912">
    <property type="entry name" value="Adenylate_cyclase-assoc_CAP_C"/>
</dbReference>
<dbReference type="EMBL" id="VLTO01000003">
    <property type="protein sequence ID" value="KAA0177581.1"/>
    <property type="molecule type" value="Genomic_DNA"/>
</dbReference>
<dbReference type="GO" id="GO:0005737">
    <property type="term" value="C:cytoplasm"/>
    <property type="evidence" value="ECO:0007669"/>
    <property type="project" value="TreeGrafter"/>
</dbReference>
<comment type="caution">
    <text evidence="5">The sequence shown here is derived from an EMBL/GenBank/DDBJ whole genome shotgun (WGS) entry which is preliminary data.</text>
</comment>
<protein>
    <recommendedName>
        <fullName evidence="3">C-CAP/cofactor C-like domain-containing protein</fullName>
    </recommendedName>
</protein>
<dbReference type="SUPFAM" id="SSF69340">
    <property type="entry name" value="C-terminal domain of adenylylcyclase associated protein"/>
    <property type="match status" value="1"/>
</dbReference>
<dbReference type="GO" id="GO:0008179">
    <property type="term" value="F:adenylate cyclase binding"/>
    <property type="evidence" value="ECO:0007669"/>
    <property type="project" value="TreeGrafter"/>
</dbReference>
<evidence type="ECO:0000256" key="1">
    <source>
        <dbReference type="ARBA" id="ARBA00007659"/>
    </source>
</evidence>
<evidence type="ECO:0000313" key="7">
    <source>
        <dbReference type="Proteomes" id="UP000323011"/>
    </source>
</evidence>
<dbReference type="GO" id="GO:0003779">
    <property type="term" value="F:actin binding"/>
    <property type="evidence" value="ECO:0007669"/>
    <property type="project" value="InterPro"/>
</dbReference>
<keyword evidence="7" id="KW-1185">Reference proteome</keyword>
<dbReference type="OMA" id="RIENCQH"/>
<evidence type="ECO:0000313" key="5">
    <source>
        <dbReference type="EMBL" id="KAA0177581.1"/>
    </source>
</evidence>
<feature type="compositionally biased region" description="Low complexity" evidence="2">
    <location>
        <begin position="89"/>
        <end position="121"/>
    </location>
</feature>
<gene>
    <name evidence="5" type="ORF">FNF27_00751</name>
    <name evidence="4" type="ORF">FNF29_01000</name>
</gene>
<dbReference type="PANTHER" id="PTHR10652:SF0">
    <property type="entry name" value="ADENYLYL CYCLASE-ASSOCIATED PROTEIN"/>
    <property type="match status" value="1"/>
</dbReference>
<reference evidence="6 7" key="1">
    <citation type="submission" date="2019-07" db="EMBL/GenBank/DDBJ databases">
        <title>Genomes of Cafeteria roenbergensis.</title>
        <authorList>
            <person name="Fischer M.G."/>
            <person name="Hackl T."/>
            <person name="Roman M."/>
        </authorList>
    </citation>
    <scope>NUCLEOTIDE SEQUENCE [LARGE SCALE GENOMIC DNA]</scope>
    <source>
        <strain evidence="4 7">BVI</strain>
        <strain evidence="5 6">E4-10P</strain>
    </source>
</reference>
<dbReference type="SMART" id="SM00673">
    <property type="entry name" value="CARP"/>
    <property type="match status" value="2"/>
</dbReference>
<organism evidence="5 6">
    <name type="scientific">Cafeteria roenbergensis</name>
    <name type="common">Marine flagellate</name>
    <dbReference type="NCBI Taxonomy" id="33653"/>
    <lineage>
        <taxon>Eukaryota</taxon>
        <taxon>Sar</taxon>
        <taxon>Stramenopiles</taxon>
        <taxon>Bigyra</taxon>
        <taxon>Opalozoa</taxon>
        <taxon>Bicosoecida</taxon>
        <taxon>Cafeteriaceae</taxon>
        <taxon>Cafeteria</taxon>
    </lineage>
</organism>
<dbReference type="InterPro" id="IPR036223">
    <property type="entry name" value="CAP_C_sf"/>
</dbReference>
<comment type="similarity">
    <text evidence="1">Belongs to the CAP family.</text>
</comment>
<accession>A0A5A8EPG6</accession>
<dbReference type="Proteomes" id="UP000322899">
    <property type="component" value="Unassembled WGS sequence"/>
</dbReference>
<dbReference type="GO" id="GO:0019933">
    <property type="term" value="P:cAMP-mediated signaling"/>
    <property type="evidence" value="ECO:0007669"/>
    <property type="project" value="TreeGrafter"/>
</dbReference>
<dbReference type="Proteomes" id="UP000323011">
    <property type="component" value="Unassembled WGS sequence"/>
</dbReference>
<name>A0A5A8EPG6_CAFRO</name>
<dbReference type="Gene3D" id="2.160.20.70">
    <property type="match status" value="1"/>
</dbReference>
<dbReference type="InterPro" id="IPR016098">
    <property type="entry name" value="CAP/MinC_C"/>
</dbReference>
<sequence>MADAVAAIMPVLESLSARLESIEAKLGAAKAPEAEPAAAAPAPAASAAPVAGDARGALFAQLGSIDQSSGRTAGLRHVTKDMKSGGATGPVPAAAAASSAAPKPKPKFGAAAKPKTKPPGTCEKRGMRWTVQNYTKADGVITVEGVAIREEVFIADCDDATIVIPDKCKAIAVDGCKKLALVFEGAVSSCEIVNCKRVKMQCKNFVPTVSIDKTDGIIVYLSEEGRKTQIVSSKSSEMNASFPNPTDPDGDMIEVPIPEQFISTITPEGKIHIEVSDLYA</sequence>
<dbReference type="OrthoDB" id="108669at2759"/>
<evidence type="ECO:0000313" key="6">
    <source>
        <dbReference type="Proteomes" id="UP000322899"/>
    </source>
</evidence>
<dbReference type="Pfam" id="PF08603">
    <property type="entry name" value="CAP_C"/>
    <property type="match status" value="1"/>
</dbReference>
<dbReference type="GO" id="GO:0007015">
    <property type="term" value="P:actin filament organization"/>
    <property type="evidence" value="ECO:0007669"/>
    <property type="project" value="TreeGrafter"/>
</dbReference>
<evidence type="ECO:0000259" key="3">
    <source>
        <dbReference type="PROSITE" id="PS51329"/>
    </source>
</evidence>
<dbReference type="EMBL" id="VLTN01000004">
    <property type="protein sequence ID" value="KAA0156210.1"/>
    <property type="molecule type" value="Genomic_DNA"/>
</dbReference>
<proteinExistence type="inferred from homology"/>
<feature type="region of interest" description="Disordered" evidence="2">
    <location>
        <begin position="80"/>
        <end position="124"/>
    </location>
</feature>
<dbReference type="AlphaFoldDB" id="A0A5A8EPG6"/>
<dbReference type="PANTHER" id="PTHR10652">
    <property type="entry name" value="ADENYLYL CYCLASE-ASSOCIATED PROTEIN"/>
    <property type="match status" value="1"/>
</dbReference>
<evidence type="ECO:0000256" key="2">
    <source>
        <dbReference type="SAM" id="MobiDB-lite"/>
    </source>
</evidence>
<dbReference type="PROSITE" id="PS51329">
    <property type="entry name" value="C_CAP_COFACTOR_C"/>
    <property type="match status" value="1"/>
</dbReference>
<evidence type="ECO:0000313" key="4">
    <source>
        <dbReference type="EMBL" id="KAA0156210.1"/>
    </source>
</evidence>
<feature type="domain" description="C-CAP/cofactor C-like" evidence="3">
    <location>
        <begin position="118"/>
        <end position="257"/>
    </location>
</feature>